<reference evidence="2 3" key="1">
    <citation type="submission" date="2021-08" db="EMBL/GenBank/DDBJ databases">
        <title>Genomic Architecture of Streptomyces flavotricini NGL1 and Streptomyces erythrochromogenes HMS4 With Differential Plant Beneficial attributes and laccase production capabilities.</title>
        <authorList>
            <person name="Salwan R."/>
            <person name="Kaur R."/>
            <person name="Sharma V."/>
        </authorList>
    </citation>
    <scope>NUCLEOTIDE SEQUENCE [LARGE SCALE GENOMIC DNA]</scope>
    <source>
        <strain evidence="2 3">NGL1</strain>
    </source>
</reference>
<gene>
    <name evidence="2" type="ORF">K7B10_34280</name>
</gene>
<keyword evidence="3" id="KW-1185">Reference proteome</keyword>
<organism evidence="2 3">
    <name type="scientific">Streptomyces flavotricini</name>
    <dbReference type="NCBI Taxonomy" id="66888"/>
    <lineage>
        <taxon>Bacteria</taxon>
        <taxon>Bacillati</taxon>
        <taxon>Actinomycetota</taxon>
        <taxon>Actinomycetes</taxon>
        <taxon>Kitasatosporales</taxon>
        <taxon>Streptomycetaceae</taxon>
        <taxon>Streptomyces</taxon>
    </lineage>
</organism>
<dbReference type="SUPFAM" id="SSF51735">
    <property type="entry name" value="NAD(P)-binding Rossmann-fold domains"/>
    <property type="match status" value="1"/>
</dbReference>
<feature type="domain" description="NAD(P)-binding" evidence="1">
    <location>
        <begin position="8"/>
        <end position="204"/>
    </location>
</feature>
<evidence type="ECO:0000259" key="1">
    <source>
        <dbReference type="Pfam" id="PF13460"/>
    </source>
</evidence>
<comment type="caution">
    <text evidence="2">The sequence shown here is derived from an EMBL/GenBank/DDBJ whole genome shotgun (WGS) entry which is preliminary data.</text>
</comment>
<evidence type="ECO:0000313" key="3">
    <source>
        <dbReference type="Proteomes" id="UP001520654"/>
    </source>
</evidence>
<sequence>MAKIALFGATGTIGARVLREALGRGHQVTAVVRDPAKLADSGAEVVRGDVLDPHSVAEVAGGRDVVVSAVGPGSGDPGVLVTAAKSLIGGVCTLGPDEPRPRVIVVGGAGSLRTPGGQLVWDAAGVPEPVRALMHAHGEALDFLRTVPVEEVRWSCLSPAAQIAPGERRGTYRLALDDLVVDEDGGGSHISAEDYAVALVDEIERDAHAGKRFTVGY</sequence>
<dbReference type="Gene3D" id="3.40.50.720">
    <property type="entry name" value="NAD(P)-binding Rossmann-like Domain"/>
    <property type="match status" value="1"/>
</dbReference>
<evidence type="ECO:0000313" key="2">
    <source>
        <dbReference type="EMBL" id="MCC0099762.1"/>
    </source>
</evidence>
<accession>A0ABS8EF48</accession>
<dbReference type="InterPro" id="IPR036291">
    <property type="entry name" value="NAD(P)-bd_dom_sf"/>
</dbReference>
<name>A0ABS8EF48_9ACTN</name>
<dbReference type="Pfam" id="PF13460">
    <property type="entry name" value="NAD_binding_10"/>
    <property type="match status" value="1"/>
</dbReference>
<dbReference type="InterPro" id="IPR016040">
    <property type="entry name" value="NAD(P)-bd_dom"/>
</dbReference>
<dbReference type="RefSeq" id="WP_229342795.1">
    <property type="nucleotide sequence ID" value="NZ_JAINUL010000001.1"/>
</dbReference>
<dbReference type="PANTHER" id="PTHR43355">
    <property type="entry name" value="FLAVIN REDUCTASE (NADPH)"/>
    <property type="match status" value="1"/>
</dbReference>
<dbReference type="InterPro" id="IPR051606">
    <property type="entry name" value="Polyketide_Oxido-like"/>
</dbReference>
<dbReference type="CDD" id="cd05244">
    <property type="entry name" value="BVR-B_like_SDR_a"/>
    <property type="match status" value="1"/>
</dbReference>
<dbReference type="PANTHER" id="PTHR43355:SF2">
    <property type="entry name" value="FLAVIN REDUCTASE (NADPH)"/>
    <property type="match status" value="1"/>
</dbReference>
<dbReference type="Proteomes" id="UP001520654">
    <property type="component" value="Unassembled WGS sequence"/>
</dbReference>
<proteinExistence type="predicted"/>
<dbReference type="EMBL" id="JAINUL010000001">
    <property type="protein sequence ID" value="MCC0099762.1"/>
    <property type="molecule type" value="Genomic_DNA"/>
</dbReference>
<protein>
    <submittedName>
        <fullName evidence="2">NAD(P)H-binding protein</fullName>
    </submittedName>
</protein>